<sequence>DEVGGFGVDPEDHPQDEDVDGQDEDGSPQPSGLIVTAQTNAEVVTDEAEEDPTPSPQPPGPLPALPGPPLLPPLPSAAHCLPKDGPASSATTATAAAATDEPVIRTDAVFLPAFGALVCRHCRYAVVPNRLAEHMTNTHKDLAPGVVARTLEQMRELRRSHVVHHPNRLAWPIPESDRVPHLACQPGYKCLDCGKVDASLDSLDRKPNHLRPDCSSTRDRVVIVDRIQRWTYRGGFFQVERGGTPASSELLSLSTAVEDKLNTELLGVVKARVEEVRRMHAASKAIPRQSNEPTPGQLRTEWAKMHEWGTVLASADMALVA</sequence>
<evidence type="ECO:0000256" key="1">
    <source>
        <dbReference type="SAM" id="MobiDB-lite"/>
    </source>
</evidence>
<evidence type="ECO:0000313" key="3">
    <source>
        <dbReference type="Proteomes" id="UP000077521"/>
    </source>
</evidence>
<evidence type="ECO:0008006" key="4">
    <source>
        <dbReference type="Google" id="ProtNLM"/>
    </source>
</evidence>
<accession>A0A8T8S904</accession>
<feature type="non-terminal residue" evidence="2">
    <location>
        <position position="321"/>
    </location>
</feature>
<dbReference type="Pfam" id="PF12013">
    <property type="entry name" value="OrsD"/>
    <property type="match status" value="1"/>
</dbReference>
<reference evidence="2" key="2">
    <citation type="journal article" date="2019" name="IMA Fungus">
        <title>Genome sequencing and comparison of five Tilletia species to identify candidate genes for the detection of regulated species infecting wheat.</title>
        <authorList>
            <person name="Nguyen H.D.T."/>
            <person name="Sultana T."/>
            <person name="Kesanakurti P."/>
            <person name="Hambleton S."/>
        </authorList>
    </citation>
    <scope>NUCLEOTIDE SEQUENCE</scope>
    <source>
        <strain evidence="2">DAOMC 236416</strain>
    </source>
</reference>
<gene>
    <name evidence="2" type="ORF">A4X13_0g9580</name>
</gene>
<evidence type="ECO:0000313" key="2">
    <source>
        <dbReference type="EMBL" id="KAE8235199.1"/>
    </source>
</evidence>
<proteinExistence type="predicted"/>
<dbReference type="AlphaFoldDB" id="A0A8T8S904"/>
<feature type="compositionally biased region" description="Pro residues" evidence="1">
    <location>
        <begin position="53"/>
        <end position="75"/>
    </location>
</feature>
<dbReference type="EMBL" id="LWDF02002920">
    <property type="protein sequence ID" value="KAE8235199.1"/>
    <property type="molecule type" value="Genomic_DNA"/>
</dbReference>
<dbReference type="InterPro" id="IPR022698">
    <property type="entry name" value="OrsD"/>
</dbReference>
<feature type="non-terminal residue" evidence="2">
    <location>
        <position position="1"/>
    </location>
</feature>
<feature type="region of interest" description="Disordered" evidence="1">
    <location>
        <begin position="1"/>
        <end position="89"/>
    </location>
</feature>
<name>A0A8T8S904_9BASI</name>
<dbReference type="Proteomes" id="UP000077521">
    <property type="component" value="Unassembled WGS sequence"/>
</dbReference>
<keyword evidence="3" id="KW-1185">Reference proteome</keyword>
<protein>
    <recommendedName>
        <fullName evidence="4">C2H2-type domain-containing protein</fullName>
    </recommendedName>
</protein>
<organism evidence="2 3">
    <name type="scientific">Tilletia indica</name>
    <dbReference type="NCBI Taxonomy" id="43049"/>
    <lineage>
        <taxon>Eukaryota</taxon>
        <taxon>Fungi</taxon>
        <taxon>Dikarya</taxon>
        <taxon>Basidiomycota</taxon>
        <taxon>Ustilaginomycotina</taxon>
        <taxon>Exobasidiomycetes</taxon>
        <taxon>Tilletiales</taxon>
        <taxon>Tilletiaceae</taxon>
        <taxon>Tilletia</taxon>
    </lineage>
</organism>
<comment type="caution">
    <text evidence="2">The sequence shown here is derived from an EMBL/GenBank/DDBJ whole genome shotgun (WGS) entry which is preliminary data.</text>
</comment>
<reference evidence="2" key="1">
    <citation type="submission" date="2016-04" db="EMBL/GenBank/DDBJ databases">
        <authorList>
            <person name="Nguyen H.D."/>
            <person name="Samba Siva P."/>
            <person name="Cullis J."/>
            <person name="Levesque C.A."/>
            <person name="Hambleton S."/>
        </authorList>
    </citation>
    <scope>NUCLEOTIDE SEQUENCE</scope>
    <source>
        <strain evidence="2">DAOMC 236416</strain>
    </source>
</reference>
<feature type="compositionally biased region" description="Acidic residues" evidence="1">
    <location>
        <begin position="14"/>
        <end position="26"/>
    </location>
</feature>